<dbReference type="STRING" id="6280.A0A158PS68"/>
<keyword evidence="3" id="KW-1185">Reference proteome</keyword>
<dbReference type="PANTHER" id="PTHR14739:SF9">
    <property type="entry name" value="MICROTUBULE-ASSOCIATED PROTEIN 9"/>
    <property type="match status" value="1"/>
</dbReference>
<dbReference type="Proteomes" id="UP000278627">
    <property type="component" value="Unassembled WGS sequence"/>
</dbReference>
<feature type="region of interest" description="Disordered" evidence="1">
    <location>
        <begin position="302"/>
        <end position="325"/>
    </location>
</feature>
<feature type="region of interest" description="Disordered" evidence="1">
    <location>
        <begin position="124"/>
        <end position="157"/>
    </location>
</feature>
<protein>
    <submittedName>
        <fullName evidence="4">CCDC34 domain-containing protein</fullName>
    </submittedName>
</protein>
<sequence length="543" mass="63952">MKNGELPWRNDNRCSDALDKMLEIRSKKGNVTQKEFTYLYFYSFSSLFSSTGELGFHLIVLALPVLVELSKQMQLMKRPITRHGRYGEPIIAAPISETFPLSLKPSIINTRFPKSDVVVERWQRGEEEKGSGGEMKEEEEEQSNSDRDDANKTQSKSGKEILKIETINDKCGNDAVAIAQEIRYPSAVSTAESKNHIRHSIDVSNGQNSSQAITTVIWKNLSSAVVPNSLAIEKTAEKQVSQDDLCDTFRMQSIYTISRNKSRLRKPVEKHSRTTTLGESSSSGKEAYEEWFRKKLIQEREKRRKQKEKEEDERKAREERRKEAERNYEIWKQKSDEAIREKRKTKKEKEEALAKEKMEEMRRKKEEATQMFQAWKNERLQWLSKERKQRMQNKENDELKKKHEMEIRNKQAQKAFNAWYEENKIRNEEAQRKLLKSRKTEEMQSRNTKEYKEALAREAYNVWLHIKENERLFNESLQGRIMKLDEISRRSHLIPWIPPSNVISRQFISTGTRRHQSVKRSIKSNQTYKKFPSAVHRSKSALR</sequence>
<dbReference type="GO" id="GO:0008017">
    <property type="term" value="F:microtubule binding"/>
    <property type="evidence" value="ECO:0007669"/>
    <property type="project" value="TreeGrafter"/>
</dbReference>
<evidence type="ECO:0000313" key="2">
    <source>
        <dbReference type="EMBL" id="VDN93437.1"/>
    </source>
</evidence>
<dbReference type="PANTHER" id="PTHR14739">
    <property type="entry name" value="MICROTUBULE-ASSOCIATED PROTEIN 9"/>
    <property type="match status" value="1"/>
</dbReference>
<reference evidence="2 3" key="2">
    <citation type="submission" date="2018-11" db="EMBL/GenBank/DDBJ databases">
        <authorList>
            <consortium name="Pathogen Informatics"/>
        </authorList>
    </citation>
    <scope>NUCLEOTIDE SEQUENCE [LARGE SCALE GENOMIC DNA]</scope>
</reference>
<organism evidence="4">
    <name type="scientific">Brugia pahangi</name>
    <name type="common">Filarial nematode worm</name>
    <dbReference type="NCBI Taxonomy" id="6280"/>
    <lineage>
        <taxon>Eukaryota</taxon>
        <taxon>Metazoa</taxon>
        <taxon>Ecdysozoa</taxon>
        <taxon>Nematoda</taxon>
        <taxon>Chromadorea</taxon>
        <taxon>Rhabditida</taxon>
        <taxon>Spirurina</taxon>
        <taxon>Spiruromorpha</taxon>
        <taxon>Filarioidea</taxon>
        <taxon>Onchocercidae</taxon>
        <taxon>Brugia</taxon>
    </lineage>
</organism>
<dbReference type="GO" id="GO:1902412">
    <property type="term" value="P:regulation of mitotic cytokinesis"/>
    <property type="evidence" value="ECO:0007669"/>
    <property type="project" value="TreeGrafter"/>
</dbReference>
<dbReference type="GO" id="GO:0090307">
    <property type="term" value="P:mitotic spindle assembly"/>
    <property type="evidence" value="ECO:0007669"/>
    <property type="project" value="TreeGrafter"/>
</dbReference>
<feature type="region of interest" description="Disordered" evidence="1">
    <location>
        <begin position="260"/>
        <end position="284"/>
    </location>
</feature>
<evidence type="ECO:0000313" key="4">
    <source>
        <dbReference type="WBParaSite" id="BPAG_0001228901-mRNA-1"/>
    </source>
</evidence>
<evidence type="ECO:0000256" key="1">
    <source>
        <dbReference type="SAM" id="MobiDB-lite"/>
    </source>
</evidence>
<feature type="compositionally biased region" description="Polar residues" evidence="1">
    <location>
        <begin position="274"/>
        <end position="284"/>
    </location>
</feature>
<dbReference type="EMBL" id="UZAD01013278">
    <property type="protein sequence ID" value="VDN93437.1"/>
    <property type="molecule type" value="Genomic_DNA"/>
</dbReference>
<proteinExistence type="predicted"/>
<accession>A0A158PS68</accession>
<reference evidence="4" key="1">
    <citation type="submission" date="2016-04" db="UniProtKB">
        <authorList>
            <consortium name="WormBaseParasite"/>
        </authorList>
    </citation>
    <scope>IDENTIFICATION</scope>
</reference>
<dbReference type="WBParaSite" id="BPAG_0001228901-mRNA-1">
    <property type="protein sequence ID" value="BPAG_0001228901-mRNA-1"/>
    <property type="gene ID" value="BPAG_0001228901"/>
</dbReference>
<gene>
    <name evidence="2" type="ORF">BPAG_LOCUS12251</name>
</gene>
<evidence type="ECO:0000313" key="3">
    <source>
        <dbReference type="Proteomes" id="UP000278627"/>
    </source>
</evidence>
<dbReference type="GO" id="GO:0000281">
    <property type="term" value="P:mitotic cytokinesis"/>
    <property type="evidence" value="ECO:0007669"/>
    <property type="project" value="InterPro"/>
</dbReference>
<dbReference type="AlphaFoldDB" id="A0A158PS68"/>
<feature type="compositionally biased region" description="Basic and acidic residues" evidence="1">
    <location>
        <begin position="144"/>
        <end position="157"/>
    </location>
</feature>
<dbReference type="InterPro" id="IPR026106">
    <property type="entry name" value="MAP9"/>
</dbReference>
<dbReference type="GO" id="GO:0000235">
    <property type="term" value="C:astral microtubule"/>
    <property type="evidence" value="ECO:0007669"/>
    <property type="project" value="TreeGrafter"/>
</dbReference>
<name>A0A158PS68_BRUPA</name>
<feature type="compositionally biased region" description="Basic and acidic residues" evidence="1">
    <location>
        <begin position="124"/>
        <end position="135"/>
    </location>
</feature>